<dbReference type="InterPro" id="IPR052181">
    <property type="entry name" value="5hmC_binding"/>
</dbReference>
<organism evidence="3">
    <name type="scientific">Cyanothece sp. (strain PCC 7425 / ATCC 29141)</name>
    <dbReference type="NCBI Taxonomy" id="395961"/>
    <lineage>
        <taxon>Bacteria</taxon>
        <taxon>Bacillati</taxon>
        <taxon>Cyanobacteriota</taxon>
        <taxon>Cyanophyceae</taxon>
        <taxon>Gomontiellales</taxon>
        <taxon>Cyanothecaceae</taxon>
        <taxon>Cyanothece</taxon>
    </lineage>
</organism>
<dbReference type="PANTHER" id="PTHR14087:SF7">
    <property type="entry name" value="THYMOCYTE NUCLEAR PROTEIN 1"/>
    <property type="match status" value="1"/>
</dbReference>
<dbReference type="InterPro" id="IPR047197">
    <property type="entry name" value="THYN1-like_EVE"/>
</dbReference>
<sequence>MNYWLMKSEPNVFSWDDLKAAPEQTTCWEGVRNYQARNFMRDQMRLGDRVFFYHSNVKPQIIAGIAQVVREAYPDSFAFDSQSKYFDPKSSPQQPTWFMVDIQYLQDFTPPITLEELKKIQTLESMMLLQKGCRLSVQPVTPAEWQTILNLRAA</sequence>
<name>B8HVH8_CYAP4</name>
<dbReference type="eggNOG" id="COG2947">
    <property type="taxonomic scope" value="Bacteria"/>
</dbReference>
<dbReference type="FunFam" id="3.10.590.10:FF:000003">
    <property type="entry name" value="Thymocyte nuclear protein 1"/>
    <property type="match status" value="1"/>
</dbReference>
<dbReference type="Pfam" id="PF01878">
    <property type="entry name" value="EVE"/>
    <property type="match status" value="1"/>
</dbReference>
<evidence type="ECO:0000259" key="2">
    <source>
        <dbReference type="Pfam" id="PF01878"/>
    </source>
</evidence>
<dbReference type="AlphaFoldDB" id="B8HVH8"/>
<dbReference type="KEGG" id="cyn:Cyan7425_3975"/>
<dbReference type="STRING" id="395961.Cyan7425_3975"/>
<feature type="domain" description="EVE" evidence="2">
    <location>
        <begin position="2"/>
        <end position="151"/>
    </location>
</feature>
<reference evidence="3" key="1">
    <citation type="submission" date="2009-01" db="EMBL/GenBank/DDBJ databases">
        <title>Complete sequence of chromosome Cyanothece sp. PCC 7425.</title>
        <authorList>
            <consortium name="US DOE Joint Genome Institute"/>
            <person name="Lucas S."/>
            <person name="Copeland A."/>
            <person name="Lapidus A."/>
            <person name="Glavina del Rio T."/>
            <person name="Dalin E."/>
            <person name="Tice H."/>
            <person name="Bruce D."/>
            <person name="Goodwin L."/>
            <person name="Pitluck S."/>
            <person name="Sims D."/>
            <person name="Meineke L."/>
            <person name="Brettin T."/>
            <person name="Detter J.C."/>
            <person name="Han C."/>
            <person name="Larimer F."/>
            <person name="Land M."/>
            <person name="Hauser L."/>
            <person name="Kyrpides N."/>
            <person name="Ovchinnikova G."/>
            <person name="Liberton M."/>
            <person name="Stoeckel J."/>
            <person name="Banerjee A."/>
            <person name="Singh A."/>
            <person name="Page L."/>
            <person name="Sato H."/>
            <person name="Zhao L."/>
            <person name="Sherman L."/>
            <person name="Pakrasi H."/>
            <person name="Richardson P."/>
        </authorList>
    </citation>
    <scope>NUCLEOTIDE SEQUENCE</scope>
    <source>
        <strain evidence="3">PCC 7425</strain>
    </source>
</reference>
<accession>B8HVH8</accession>
<dbReference type="OrthoDB" id="9791347at2"/>
<evidence type="ECO:0000256" key="1">
    <source>
        <dbReference type="ARBA" id="ARBA00022553"/>
    </source>
</evidence>
<dbReference type="Gene3D" id="3.10.590.10">
    <property type="entry name" value="ph1033 like domains"/>
    <property type="match status" value="1"/>
</dbReference>
<dbReference type="PANTHER" id="PTHR14087">
    <property type="entry name" value="THYMOCYTE NUCLEAR PROTEIN 1"/>
    <property type="match status" value="1"/>
</dbReference>
<evidence type="ECO:0000313" key="3">
    <source>
        <dbReference type="EMBL" id="ACL46290.1"/>
    </source>
</evidence>
<dbReference type="InterPro" id="IPR015947">
    <property type="entry name" value="PUA-like_sf"/>
</dbReference>
<dbReference type="HOGENOM" id="CLU_041799_2_2_3"/>
<dbReference type="InterPro" id="IPR002740">
    <property type="entry name" value="EVE_domain"/>
</dbReference>
<keyword evidence="1" id="KW-0597">Phosphoprotein</keyword>
<dbReference type="CDD" id="cd21133">
    <property type="entry name" value="EVE"/>
    <property type="match status" value="1"/>
</dbReference>
<gene>
    <name evidence="3" type="ordered locus">Cyan7425_3975</name>
</gene>
<dbReference type="SUPFAM" id="SSF88697">
    <property type="entry name" value="PUA domain-like"/>
    <property type="match status" value="1"/>
</dbReference>
<proteinExistence type="predicted"/>
<dbReference type="EMBL" id="CP001344">
    <property type="protein sequence ID" value="ACL46290.1"/>
    <property type="molecule type" value="Genomic_DNA"/>
</dbReference>
<protein>
    <recommendedName>
        <fullName evidence="2">EVE domain-containing protein</fullName>
    </recommendedName>
</protein>